<dbReference type="OrthoDB" id="20886at2759"/>
<evidence type="ECO:0000256" key="4">
    <source>
        <dbReference type="ARBA" id="ARBA00023163"/>
    </source>
</evidence>
<dbReference type="Pfam" id="PF08598">
    <property type="entry name" value="Sds3"/>
    <property type="match status" value="1"/>
</dbReference>
<feature type="compositionally biased region" description="Basic and acidic residues" evidence="7">
    <location>
        <begin position="60"/>
        <end position="91"/>
    </location>
</feature>
<keyword evidence="2" id="KW-0678">Repressor</keyword>
<evidence type="ECO:0000256" key="1">
    <source>
        <dbReference type="ARBA" id="ARBA00004123"/>
    </source>
</evidence>
<sequence>MEVAESREQASVGPTTGAESSMSNGERNPFLDDPLMDDGRSSSLSEIDDVSDNELSDFADSPKPERQLENDSEAETERIEDSPHNVRKRDIVLSVGSVGPSPSKLHQSTTLADVDDEEPVADDSPSKLRRPSRNNGLANEDLDLDEVELPDSIGKKRKRVEVGDETGTEMGDDEPLKKRRNSIKSDLSDPIDEDDELLSSAPLDEPLEDPTAVNEEDIPADDLPDNGLPAVLPKPRKGKKGGRRVRKAADADEETEGGTEAAAEDVADDNLGEEEPVERVDEPADAETVARVEEETAKKMSAMESLTTLEKEFATLRDKIYNERISKLNRELEMLTGPNPTHPEYLRQIECVQRHRDAKVKYEQTLFRYRMKSLLNKSLAERAQAHSTFFQRVRDVRERHSSSISKQFYAIQHDRFKTDELSPHHIIPFPTRRSQQIAHQTAYNHEVSVMAGVAKYVGFPAAPTLSGARPSELEDDLEKMGITIETRASAPRHSSAATSRGVMSVMASNTFRTAAEEAFLEQTPWANPQHPIHQQQQSQHNQYLQQHRPQGRAFESAQPSSFVTPAAQKRVVDVNAPNGSASTIPENVSAANSSANNTPYGTEQEMRQGQGPFRNPVYDIEHRSGFRSQSSSPLDLRKAQPHPTTLDRSPPESSHPVFSPPAARLGLFQPSVPPKSDASPPLLSKTVDAMHYRPHQPEISNGSSQSNIPPR</sequence>
<dbReference type="GO" id="GO:0010468">
    <property type="term" value="P:regulation of gene expression"/>
    <property type="evidence" value="ECO:0007669"/>
    <property type="project" value="UniProtKB-ARBA"/>
</dbReference>
<evidence type="ECO:0000313" key="9">
    <source>
        <dbReference type="Proteomes" id="UP000191522"/>
    </source>
</evidence>
<evidence type="ECO:0000256" key="7">
    <source>
        <dbReference type="SAM" id="MobiDB-lite"/>
    </source>
</evidence>
<keyword evidence="5" id="KW-0539">Nucleus</keyword>
<dbReference type="FunFam" id="1.20.5.1500:FF:000002">
    <property type="entry name" value="breast cancer metastasis-suppressor 1-like protein-A"/>
    <property type="match status" value="1"/>
</dbReference>
<keyword evidence="3" id="KW-0805">Transcription regulation</keyword>
<feature type="region of interest" description="Disordered" evidence="7">
    <location>
        <begin position="530"/>
        <end position="560"/>
    </location>
</feature>
<dbReference type="EMBL" id="MDYL01000001">
    <property type="protein sequence ID" value="OQD78341.1"/>
    <property type="molecule type" value="Genomic_DNA"/>
</dbReference>
<feature type="compositionally biased region" description="Acidic residues" evidence="7">
    <location>
        <begin position="163"/>
        <end position="173"/>
    </location>
</feature>
<dbReference type="GO" id="GO:0005654">
    <property type="term" value="C:nucleoplasm"/>
    <property type="evidence" value="ECO:0007669"/>
    <property type="project" value="UniProtKB-ARBA"/>
</dbReference>
<organism evidence="8 9">
    <name type="scientific">Penicillium decumbens</name>
    <dbReference type="NCBI Taxonomy" id="69771"/>
    <lineage>
        <taxon>Eukaryota</taxon>
        <taxon>Fungi</taxon>
        <taxon>Dikarya</taxon>
        <taxon>Ascomycota</taxon>
        <taxon>Pezizomycotina</taxon>
        <taxon>Eurotiomycetes</taxon>
        <taxon>Eurotiomycetidae</taxon>
        <taxon>Eurotiales</taxon>
        <taxon>Aspergillaceae</taxon>
        <taxon>Penicillium</taxon>
    </lineage>
</organism>
<feature type="compositionally biased region" description="Basic and acidic residues" evidence="7">
    <location>
        <begin position="277"/>
        <end position="286"/>
    </location>
</feature>
<comment type="caution">
    <text evidence="8">The sequence shown here is derived from an EMBL/GenBank/DDBJ whole genome shotgun (WGS) entry which is preliminary data.</text>
</comment>
<dbReference type="Proteomes" id="UP000191522">
    <property type="component" value="Unassembled WGS sequence"/>
</dbReference>
<comment type="similarity">
    <text evidence="6">Belongs to the BRMS1 family.</text>
</comment>
<feature type="compositionally biased region" description="Low complexity" evidence="7">
    <location>
        <begin position="94"/>
        <end position="103"/>
    </location>
</feature>
<dbReference type="OMA" id="DTPWANP"/>
<comment type="subcellular location">
    <subcellularLocation>
        <location evidence="1">Nucleus</location>
    </subcellularLocation>
</comment>
<evidence type="ECO:0000256" key="2">
    <source>
        <dbReference type="ARBA" id="ARBA00022491"/>
    </source>
</evidence>
<feature type="region of interest" description="Disordered" evidence="7">
    <location>
        <begin position="576"/>
        <end position="711"/>
    </location>
</feature>
<feature type="compositionally biased region" description="Acidic residues" evidence="7">
    <location>
        <begin position="46"/>
        <end position="57"/>
    </location>
</feature>
<gene>
    <name evidence="8" type="ORF">PENDEC_c001G06914</name>
</gene>
<evidence type="ECO:0000256" key="3">
    <source>
        <dbReference type="ARBA" id="ARBA00023015"/>
    </source>
</evidence>
<protein>
    <recommendedName>
        <fullName evidence="10">Transcriptional regulatory protein DEP1</fullName>
    </recommendedName>
</protein>
<evidence type="ECO:0000313" key="8">
    <source>
        <dbReference type="EMBL" id="OQD78341.1"/>
    </source>
</evidence>
<feature type="compositionally biased region" description="Polar residues" evidence="7">
    <location>
        <begin position="577"/>
        <end position="586"/>
    </location>
</feature>
<feature type="region of interest" description="Disordered" evidence="7">
    <location>
        <begin position="1"/>
        <end position="286"/>
    </location>
</feature>
<evidence type="ECO:0000256" key="6">
    <source>
        <dbReference type="ARBA" id="ARBA00038256"/>
    </source>
</evidence>
<dbReference type="AlphaFoldDB" id="A0A1V6PMY7"/>
<keyword evidence="9" id="KW-1185">Reference proteome</keyword>
<reference evidence="9" key="1">
    <citation type="journal article" date="2017" name="Nat. Microbiol.">
        <title>Global analysis of biosynthetic gene clusters reveals vast potential of secondary metabolite production in Penicillium species.</title>
        <authorList>
            <person name="Nielsen J.C."/>
            <person name="Grijseels S."/>
            <person name="Prigent S."/>
            <person name="Ji B."/>
            <person name="Dainat J."/>
            <person name="Nielsen K.F."/>
            <person name="Frisvad J.C."/>
            <person name="Workman M."/>
            <person name="Nielsen J."/>
        </authorList>
    </citation>
    <scope>NUCLEOTIDE SEQUENCE [LARGE SCALE GENOMIC DNA]</scope>
    <source>
        <strain evidence="9">IBT 11843</strain>
    </source>
</reference>
<feature type="compositionally biased region" description="Low complexity" evidence="7">
    <location>
        <begin position="530"/>
        <end position="547"/>
    </location>
</feature>
<feature type="compositionally biased region" description="Basic residues" evidence="7">
    <location>
        <begin position="234"/>
        <end position="246"/>
    </location>
</feature>
<dbReference type="PANTHER" id="PTHR21964">
    <property type="entry name" value="BREAST CANCER METASTASIS-SUPPRESSOR 1"/>
    <property type="match status" value="1"/>
</dbReference>
<evidence type="ECO:0000256" key="5">
    <source>
        <dbReference type="ARBA" id="ARBA00023242"/>
    </source>
</evidence>
<name>A0A1V6PMY7_PENDC</name>
<feature type="compositionally biased region" description="Polar residues" evidence="7">
    <location>
        <begin position="698"/>
        <end position="711"/>
    </location>
</feature>
<feature type="compositionally biased region" description="Acidic residues" evidence="7">
    <location>
        <begin position="214"/>
        <end position="224"/>
    </location>
</feature>
<dbReference type="SMART" id="SM01401">
    <property type="entry name" value="Sds3"/>
    <property type="match status" value="1"/>
</dbReference>
<feature type="compositionally biased region" description="Polar residues" evidence="7">
    <location>
        <begin position="12"/>
        <end position="26"/>
    </location>
</feature>
<feature type="compositionally biased region" description="Acidic residues" evidence="7">
    <location>
        <begin position="251"/>
        <end position="276"/>
    </location>
</feature>
<dbReference type="Gene3D" id="1.20.5.1500">
    <property type="match status" value="1"/>
</dbReference>
<proteinExistence type="inferred from homology"/>
<dbReference type="STRING" id="69771.A0A1V6PMY7"/>
<feature type="compositionally biased region" description="Acidic residues" evidence="7">
    <location>
        <begin position="140"/>
        <end position="149"/>
    </location>
</feature>
<keyword evidence="4" id="KW-0804">Transcription</keyword>
<accession>A0A1V6PMY7</accession>
<evidence type="ECO:0008006" key="10">
    <source>
        <dbReference type="Google" id="ProtNLM"/>
    </source>
</evidence>
<dbReference type="InterPro" id="IPR013907">
    <property type="entry name" value="Sds3"/>
</dbReference>